<feature type="signal peptide" evidence="7">
    <location>
        <begin position="1"/>
        <end position="18"/>
    </location>
</feature>
<dbReference type="PROSITE" id="PS51257">
    <property type="entry name" value="PROKAR_LIPOPROTEIN"/>
    <property type="match status" value="1"/>
</dbReference>
<dbReference type="PANTHER" id="PTHR30429">
    <property type="entry name" value="D-METHIONINE-BINDING LIPOPROTEIN METQ"/>
    <property type="match status" value="1"/>
</dbReference>
<organism evidence="8 9">
    <name type="scientific">Staphylococcus simulans UMC-CNS-990</name>
    <dbReference type="NCBI Taxonomy" id="1405498"/>
    <lineage>
        <taxon>Bacteria</taxon>
        <taxon>Bacillati</taxon>
        <taxon>Bacillota</taxon>
        <taxon>Bacilli</taxon>
        <taxon>Bacillales</taxon>
        <taxon>Staphylococcaceae</taxon>
        <taxon>Staphylococcus</taxon>
    </lineage>
</organism>
<evidence type="ECO:0000313" key="8">
    <source>
        <dbReference type="EMBL" id="ERS93596.1"/>
    </source>
</evidence>
<accession>A0ABN0PDB0</accession>
<evidence type="ECO:0000313" key="9">
    <source>
        <dbReference type="Proteomes" id="UP000017131"/>
    </source>
</evidence>
<keyword evidence="4" id="KW-0564">Palmitate</keyword>
<comment type="caution">
    <text evidence="8">The sequence shown here is derived from an EMBL/GenBank/DDBJ whole genome shotgun (WGS) entry which is preliminary data.</text>
</comment>
<dbReference type="InterPro" id="IPR004872">
    <property type="entry name" value="Lipoprotein_NlpA"/>
</dbReference>
<evidence type="ECO:0000256" key="7">
    <source>
        <dbReference type="SAM" id="SignalP"/>
    </source>
</evidence>
<feature type="chain" id="PRO_5045196112" description="Lipoprotein" evidence="7">
    <location>
        <begin position="19"/>
        <end position="275"/>
    </location>
</feature>
<evidence type="ECO:0000256" key="3">
    <source>
        <dbReference type="ARBA" id="ARBA00023136"/>
    </source>
</evidence>
<evidence type="ECO:0000256" key="6">
    <source>
        <dbReference type="PIRNR" id="PIRNR002854"/>
    </source>
</evidence>
<dbReference type="Gene3D" id="3.40.190.10">
    <property type="entry name" value="Periplasmic binding protein-like II"/>
    <property type="match status" value="2"/>
</dbReference>
<comment type="subcellular location">
    <subcellularLocation>
        <location evidence="1">Membrane</location>
        <topology evidence="1">Lipid-anchor</topology>
    </subcellularLocation>
</comment>
<dbReference type="CDD" id="cd13597">
    <property type="entry name" value="PBP2_lipoprotein_Tp32"/>
    <property type="match status" value="1"/>
</dbReference>
<keyword evidence="9" id="KW-1185">Reference proteome</keyword>
<keyword evidence="3" id="KW-0472">Membrane</keyword>
<keyword evidence="5 6" id="KW-0449">Lipoprotein</keyword>
<dbReference type="RefSeq" id="WP_023015351.1">
    <property type="nucleotide sequence ID" value="NZ_AXDY01000004.1"/>
</dbReference>
<protein>
    <recommendedName>
        <fullName evidence="6">Lipoprotein</fullName>
    </recommendedName>
</protein>
<name>A0ABN0PDB0_STASI</name>
<dbReference type="PIRSF" id="PIRSF002854">
    <property type="entry name" value="MetQ"/>
    <property type="match status" value="1"/>
</dbReference>
<evidence type="ECO:0000256" key="2">
    <source>
        <dbReference type="ARBA" id="ARBA00022729"/>
    </source>
</evidence>
<dbReference type="Proteomes" id="UP000017131">
    <property type="component" value="Unassembled WGS sequence"/>
</dbReference>
<dbReference type="Pfam" id="PF03180">
    <property type="entry name" value="Lipoprotein_9"/>
    <property type="match status" value="1"/>
</dbReference>
<reference evidence="8 9" key="1">
    <citation type="journal article" date="2013" name="Genome Announc.">
        <title>Draft Genome Sequence of Staphylococcus simulans UMC-CNS-990, Isolated from a Case of Chronic Bovine Mastitis.</title>
        <authorList>
            <person name="Calcutt M.J."/>
            <person name="Foecking M.F."/>
            <person name="Hsieh H.Y."/>
            <person name="Perry J."/>
            <person name="Stewart G.C."/>
            <person name="Middleton J.R."/>
        </authorList>
    </citation>
    <scope>NUCLEOTIDE SEQUENCE [LARGE SCALE GENOMIC DNA]</scope>
    <source>
        <strain evidence="8 9">UMC-CNS-990</strain>
    </source>
</reference>
<dbReference type="SUPFAM" id="SSF53850">
    <property type="entry name" value="Periplasmic binding protein-like II"/>
    <property type="match status" value="1"/>
</dbReference>
<evidence type="ECO:0000256" key="4">
    <source>
        <dbReference type="ARBA" id="ARBA00023139"/>
    </source>
</evidence>
<keyword evidence="2 7" id="KW-0732">Signal</keyword>
<comment type="similarity">
    <text evidence="6">Belongs to the nlpA lipoprotein family.</text>
</comment>
<sequence>MKKIISILAVLVLTVVLAACGSKDKSAGGEDSKTITVGASPAPHAELLEQAKPILKKEGYDLKIKTINDYTTPNKLVNSGELDANFFQHTPYLNTEKKDKGYKLVSVGNVHLEPMAVYSKKYKSLKELPKGATVYVSNNPAEEGRFLKFFVDEGLIKLKKGVKIQDAHFSDIVENKKDIKFNNKQSAEYLPKIYQNEDVDAAIINSNFAIEQKLSPKKDSIALEKPDNNPYANLVAVKEGHEKDKKIKALIKALQSQDIKDYINKKYDGAVIPAE</sequence>
<dbReference type="PANTHER" id="PTHR30429:SF0">
    <property type="entry name" value="METHIONINE-BINDING LIPOPROTEIN METQ"/>
    <property type="match status" value="1"/>
</dbReference>
<evidence type="ECO:0000256" key="1">
    <source>
        <dbReference type="ARBA" id="ARBA00004635"/>
    </source>
</evidence>
<evidence type="ECO:0000256" key="5">
    <source>
        <dbReference type="ARBA" id="ARBA00023288"/>
    </source>
</evidence>
<dbReference type="EMBL" id="AXDY01000004">
    <property type="protein sequence ID" value="ERS93596.1"/>
    <property type="molecule type" value="Genomic_DNA"/>
</dbReference>
<proteinExistence type="inferred from homology"/>
<gene>
    <name evidence="8" type="ORF">SSIM_05200</name>
</gene>